<dbReference type="EMBL" id="MNPL01013948">
    <property type="protein sequence ID" value="OQR71651.1"/>
    <property type="molecule type" value="Genomic_DNA"/>
</dbReference>
<name>A0A1V9XE21_9ACAR</name>
<organism evidence="2 3">
    <name type="scientific">Tropilaelaps mercedesae</name>
    <dbReference type="NCBI Taxonomy" id="418985"/>
    <lineage>
        <taxon>Eukaryota</taxon>
        <taxon>Metazoa</taxon>
        <taxon>Ecdysozoa</taxon>
        <taxon>Arthropoda</taxon>
        <taxon>Chelicerata</taxon>
        <taxon>Arachnida</taxon>
        <taxon>Acari</taxon>
        <taxon>Parasitiformes</taxon>
        <taxon>Mesostigmata</taxon>
        <taxon>Gamasina</taxon>
        <taxon>Dermanyssoidea</taxon>
        <taxon>Laelapidae</taxon>
        <taxon>Tropilaelaps</taxon>
    </lineage>
</organism>
<evidence type="ECO:0000256" key="1">
    <source>
        <dbReference type="SAM" id="MobiDB-lite"/>
    </source>
</evidence>
<accession>A0A1V9XE21</accession>
<dbReference type="InParanoid" id="A0A1V9XE21"/>
<evidence type="ECO:0000313" key="2">
    <source>
        <dbReference type="EMBL" id="OQR71651.1"/>
    </source>
</evidence>
<comment type="caution">
    <text evidence="2">The sequence shown here is derived from an EMBL/GenBank/DDBJ whole genome shotgun (WGS) entry which is preliminary data.</text>
</comment>
<dbReference type="Proteomes" id="UP000192247">
    <property type="component" value="Unassembled WGS sequence"/>
</dbReference>
<evidence type="ECO:0000313" key="3">
    <source>
        <dbReference type="Proteomes" id="UP000192247"/>
    </source>
</evidence>
<dbReference type="AlphaFoldDB" id="A0A1V9XE21"/>
<protein>
    <submittedName>
        <fullName evidence="2">Transmembrane protein-like</fullName>
    </submittedName>
</protein>
<reference evidence="2 3" key="1">
    <citation type="journal article" date="2017" name="Gigascience">
        <title>Draft genome of the honey bee ectoparasitic mite, Tropilaelaps mercedesae, is shaped by the parasitic life history.</title>
        <authorList>
            <person name="Dong X."/>
            <person name="Armstrong S.D."/>
            <person name="Xia D."/>
            <person name="Makepeace B.L."/>
            <person name="Darby A.C."/>
            <person name="Kadowaki T."/>
        </authorList>
    </citation>
    <scope>NUCLEOTIDE SEQUENCE [LARGE SCALE GENOMIC DNA]</scope>
    <source>
        <strain evidence="2">Wuxi-XJTLU</strain>
    </source>
</reference>
<dbReference type="OrthoDB" id="267284at2759"/>
<proteinExistence type="predicted"/>
<feature type="region of interest" description="Disordered" evidence="1">
    <location>
        <begin position="1"/>
        <end position="25"/>
    </location>
</feature>
<sequence>MGFGNPRKYWQLDPARAQGGQSRDVPAVAFQSSLTKTWDPLSSHRK</sequence>
<keyword evidence="3" id="KW-1185">Reference proteome</keyword>
<keyword evidence="2" id="KW-0472">Membrane</keyword>
<gene>
    <name evidence="2" type="ORF">BIW11_03929</name>
</gene>
<keyword evidence="2" id="KW-0812">Transmembrane</keyword>